<protein>
    <submittedName>
        <fullName evidence="2">Uncharacterized protein</fullName>
    </submittedName>
</protein>
<feature type="compositionally biased region" description="Basic and acidic residues" evidence="1">
    <location>
        <begin position="71"/>
        <end position="86"/>
    </location>
</feature>
<feature type="region of interest" description="Disordered" evidence="1">
    <location>
        <begin position="20"/>
        <end position="100"/>
    </location>
</feature>
<feature type="compositionally biased region" description="Low complexity" evidence="1">
    <location>
        <begin position="47"/>
        <end position="67"/>
    </location>
</feature>
<dbReference type="Proteomes" id="UP001500034">
    <property type="component" value="Unassembled WGS sequence"/>
</dbReference>
<reference evidence="3" key="1">
    <citation type="journal article" date="2019" name="Int. J. Syst. Evol. Microbiol.">
        <title>The Global Catalogue of Microorganisms (GCM) 10K type strain sequencing project: providing services to taxonomists for standard genome sequencing and annotation.</title>
        <authorList>
            <consortium name="The Broad Institute Genomics Platform"/>
            <consortium name="The Broad Institute Genome Sequencing Center for Infectious Disease"/>
            <person name="Wu L."/>
            <person name="Ma J."/>
        </authorList>
    </citation>
    <scope>NUCLEOTIDE SEQUENCE [LARGE SCALE GENOMIC DNA]</scope>
    <source>
        <strain evidence="3">JCM 17027</strain>
    </source>
</reference>
<evidence type="ECO:0000313" key="2">
    <source>
        <dbReference type="EMBL" id="GAA3954109.1"/>
    </source>
</evidence>
<dbReference type="EMBL" id="BAABCQ010000005">
    <property type="protein sequence ID" value="GAA3954109.1"/>
    <property type="molecule type" value="Genomic_DNA"/>
</dbReference>
<proteinExistence type="predicted"/>
<keyword evidence="3" id="KW-1185">Reference proteome</keyword>
<evidence type="ECO:0000313" key="3">
    <source>
        <dbReference type="Proteomes" id="UP001500034"/>
    </source>
</evidence>
<comment type="caution">
    <text evidence="2">The sequence shown here is derived from an EMBL/GenBank/DDBJ whole genome shotgun (WGS) entry which is preliminary data.</text>
</comment>
<accession>A0ABP7NU71</accession>
<evidence type="ECO:0000256" key="1">
    <source>
        <dbReference type="SAM" id="MobiDB-lite"/>
    </source>
</evidence>
<sequence>MFAVGSMGQADMQCFGQEARSWERRDAATDASVRAGRPPTVTARTQGRVVAPVTPVPRTGGSTSPGAGRTGRTDRAADRPRRHDPALRGSCDAPCRSTPA</sequence>
<name>A0ABP7NU71_9ACTN</name>
<organism evidence="2 3">
    <name type="scientific">Streptomyces marokkonensis</name>
    <dbReference type="NCBI Taxonomy" id="324855"/>
    <lineage>
        <taxon>Bacteria</taxon>
        <taxon>Bacillati</taxon>
        <taxon>Actinomycetota</taxon>
        <taxon>Actinomycetes</taxon>
        <taxon>Kitasatosporales</taxon>
        <taxon>Streptomycetaceae</taxon>
        <taxon>Streptomyces</taxon>
    </lineage>
</organism>
<gene>
    <name evidence="2" type="ORF">GCM10022384_04510</name>
</gene>